<evidence type="ECO:0000313" key="8">
    <source>
        <dbReference type="RefSeq" id="XP_042559866.1"/>
    </source>
</evidence>
<proteinExistence type="predicted"/>
<keyword evidence="3" id="KW-0131">Cell cycle</keyword>
<dbReference type="InterPro" id="IPR020282">
    <property type="entry name" value="Avpi1/C8orf4_dom"/>
</dbReference>
<comment type="function">
    <text evidence="1">May be involved in MAP kinase activation, epithelial sodium channel (ENaC) down-regulation and cell cycling.</text>
</comment>
<dbReference type="AlphaFoldDB" id="A0A8M1K7B5"/>
<dbReference type="OrthoDB" id="9906905at2759"/>
<gene>
    <name evidence="7 8" type="primary">avpi1</name>
</gene>
<accession>A0A8M1K7B5</accession>
<feature type="region of interest" description="Disordered" evidence="4">
    <location>
        <begin position="98"/>
        <end position="198"/>
    </location>
</feature>
<protein>
    <recommendedName>
        <fullName evidence="2">Arginine vasopressin-induced protein 1</fullName>
    </recommendedName>
</protein>
<dbReference type="KEGG" id="char:122128901"/>
<reference evidence="7 8" key="1">
    <citation type="submission" date="2025-04" db="UniProtKB">
        <authorList>
            <consortium name="RefSeq"/>
        </authorList>
    </citation>
    <scope>IDENTIFICATION</scope>
</reference>
<evidence type="ECO:0000256" key="2">
    <source>
        <dbReference type="ARBA" id="ARBA00020697"/>
    </source>
</evidence>
<dbReference type="RefSeq" id="XP_042559866.1">
    <property type="nucleotide sequence ID" value="XM_042703932.1"/>
</dbReference>
<dbReference type="PANTHER" id="PTHR14350">
    <property type="entry name" value="ARGININE VASOPRESSIN-INDUCED PROTEIN 1"/>
    <property type="match status" value="1"/>
</dbReference>
<evidence type="ECO:0000259" key="5">
    <source>
        <dbReference type="Pfam" id="PF15063"/>
    </source>
</evidence>
<name>A0A8M1K7B5_CLUHA</name>
<feature type="compositionally biased region" description="Acidic residues" evidence="4">
    <location>
        <begin position="142"/>
        <end position="152"/>
    </location>
</feature>
<evidence type="ECO:0000313" key="7">
    <source>
        <dbReference type="RefSeq" id="XP_042559865.1"/>
    </source>
</evidence>
<dbReference type="InterPro" id="IPR039579">
    <property type="entry name" value="AVPI1"/>
</dbReference>
<feature type="compositionally biased region" description="Low complexity" evidence="4">
    <location>
        <begin position="153"/>
        <end position="164"/>
    </location>
</feature>
<evidence type="ECO:0000313" key="6">
    <source>
        <dbReference type="Proteomes" id="UP000515152"/>
    </source>
</evidence>
<dbReference type="Pfam" id="PF15063">
    <property type="entry name" value="TC1"/>
    <property type="match status" value="1"/>
</dbReference>
<keyword evidence="6" id="KW-1185">Reference proteome</keyword>
<sequence length="198" mass="22202">MEDLASPSVLPGPSHVPCWNPTERKTRKTGTHDIFQGVNLRQLRRLFQVAGDQDAEQRARMVWRGGRKTAQGDKEEEEEEEVRAEVEIGLAQALVGLRVRSRTRSGMRADRHRDGDRRVRPSTQHRSGAASSGQPVAVPDVNSEEEEEEEGLTGELEQATTTEGPAIALSDKEMVDMTSNRSGAREKDPERHLHRIRH</sequence>
<dbReference type="RefSeq" id="XP_042559865.1">
    <property type="nucleotide sequence ID" value="XM_042703931.1"/>
</dbReference>
<organism evidence="6 8">
    <name type="scientific">Clupea harengus</name>
    <name type="common">Atlantic herring</name>
    <dbReference type="NCBI Taxonomy" id="7950"/>
    <lineage>
        <taxon>Eukaryota</taxon>
        <taxon>Metazoa</taxon>
        <taxon>Chordata</taxon>
        <taxon>Craniata</taxon>
        <taxon>Vertebrata</taxon>
        <taxon>Euteleostomi</taxon>
        <taxon>Actinopterygii</taxon>
        <taxon>Neopterygii</taxon>
        <taxon>Teleostei</taxon>
        <taxon>Clupei</taxon>
        <taxon>Clupeiformes</taxon>
        <taxon>Clupeoidei</taxon>
        <taxon>Clupeidae</taxon>
        <taxon>Clupea</taxon>
    </lineage>
</organism>
<evidence type="ECO:0000256" key="1">
    <source>
        <dbReference type="ARBA" id="ARBA00002403"/>
    </source>
</evidence>
<dbReference type="Proteomes" id="UP000515152">
    <property type="component" value="Chromosome 26"/>
</dbReference>
<dbReference type="GeneID" id="122128901"/>
<feature type="compositionally biased region" description="Polar residues" evidence="4">
    <location>
        <begin position="121"/>
        <end position="134"/>
    </location>
</feature>
<evidence type="ECO:0000256" key="3">
    <source>
        <dbReference type="ARBA" id="ARBA00023306"/>
    </source>
</evidence>
<feature type="compositionally biased region" description="Basic and acidic residues" evidence="4">
    <location>
        <begin position="107"/>
        <end position="119"/>
    </location>
</feature>
<evidence type="ECO:0000256" key="4">
    <source>
        <dbReference type="SAM" id="MobiDB-lite"/>
    </source>
</evidence>
<feature type="region of interest" description="Disordered" evidence="4">
    <location>
        <begin position="1"/>
        <end position="27"/>
    </location>
</feature>
<feature type="domain" description="Arginine vasopressin-induced protein 1/transcriptional and immune response regulator" evidence="5">
    <location>
        <begin position="6"/>
        <end position="69"/>
    </location>
</feature>